<organism evidence="2 3">
    <name type="scientific">Sphaerulina musiva (strain SO2202)</name>
    <name type="common">Poplar stem canker fungus</name>
    <name type="synonym">Septoria musiva</name>
    <dbReference type="NCBI Taxonomy" id="692275"/>
    <lineage>
        <taxon>Eukaryota</taxon>
        <taxon>Fungi</taxon>
        <taxon>Dikarya</taxon>
        <taxon>Ascomycota</taxon>
        <taxon>Pezizomycotina</taxon>
        <taxon>Dothideomycetes</taxon>
        <taxon>Dothideomycetidae</taxon>
        <taxon>Mycosphaerellales</taxon>
        <taxon>Mycosphaerellaceae</taxon>
        <taxon>Sphaerulina</taxon>
    </lineage>
</organism>
<feature type="compositionally biased region" description="Low complexity" evidence="1">
    <location>
        <begin position="15"/>
        <end position="25"/>
    </location>
</feature>
<evidence type="ECO:0008006" key="4">
    <source>
        <dbReference type="Google" id="ProtNLM"/>
    </source>
</evidence>
<feature type="compositionally biased region" description="Low complexity" evidence="1">
    <location>
        <begin position="36"/>
        <end position="47"/>
    </location>
</feature>
<dbReference type="RefSeq" id="XP_016764484.1">
    <property type="nucleotide sequence ID" value="XM_016900515.1"/>
</dbReference>
<evidence type="ECO:0000313" key="3">
    <source>
        <dbReference type="Proteomes" id="UP000016931"/>
    </source>
</evidence>
<name>N1QL68_SPHMS</name>
<protein>
    <recommendedName>
        <fullName evidence="4">SnoaL-like domain-containing protein</fullName>
    </recommendedName>
</protein>
<keyword evidence="3" id="KW-1185">Reference proteome</keyword>
<dbReference type="HOGENOM" id="CLU_1384938_0_0_1"/>
<gene>
    <name evidence="2" type="ORF">SEPMUDRAFT_103751</name>
</gene>
<dbReference type="eggNOG" id="ENOG502RNWZ">
    <property type="taxonomic scope" value="Eukaryota"/>
</dbReference>
<dbReference type="OMA" id="EGIAHNC"/>
<dbReference type="OrthoDB" id="3632176at2759"/>
<proteinExistence type="predicted"/>
<sequence length="197" mass="21751">MPPNPSPRNPHHPARATTSSSTSPTNHADPSPNPTPITTSSPSNSYSSPPPQPPTPHPTHLESHLIHLTTDLVTACNNRFWNPSSYPWNTLDQKNFSLGKTYSTLSSDLNFSEFLQNFQKLYASLPEYFIRIREIHASVNEKTGKAVVFLNMENVNFSPGGVLRYSVGKVEFEGRGEGRWVCVRYSSLPIGEGVEGG</sequence>
<dbReference type="EMBL" id="KB456260">
    <property type="protein sequence ID" value="EMF16363.1"/>
    <property type="molecule type" value="Genomic_DNA"/>
</dbReference>
<feature type="region of interest" description="Disordered" evidence="1">
    <location>
        <begin position="1"/>
        <end position="61"/>
    </location>
</feature>
<dbReference type="Proteomes" id="UP000016931">
    <property type="component" value="Unassembled WGS sequence"/>
</dbReference>
<dbReference type="AlphaFoldDB" id="N1QL68"/>
<dbReference type="GeneID" id="27897652"/>
<reference evidence="2 3" key="1">
    <citation type="journal article" date="2012" name="PLoS Pathog.">
        <title>Diverse lifestyles and strategies of plant pathogenesis encoded in the genomes of eighteen Dothideomycetes fungi.</title>
        <authorList>
            <person name="Ohm R.A."/>
            <person name="Feau N."/>
            <person name="Henrissat B."/>
            <person name="Schoch C.L."/>
            <person name="Horwitz B.A."/>
            <person name="Barry K.W."/>
            <person name="Condon B.J."/>
            <person name="Copeland A.C."/>
            <person name="Dhillon B."/>
            <person name="Glaser F."/>
            <person name="Hesse C.N."/>
            <person name="Kosti I."/>
            <person name="LaButti K."/>
            <person name="Lindquist E.A."/>
            <person name="Lucas S."/>
            <person name="Salamov A.A."/>
            <person name="Bradshaw R.E."/>
            <person name="Ciuffetti L."/>
            <person name="Hamelin R.C."/>
            <person name="Kema G.H.J."/>
            <person name="Lawrence C."/>
            <person name="Scott J.A."/>
            <person name="Spatafora J.W."/>
            <person name="Turgeon B.G."/>
            <person name="de Wit P.J.G.M."/>
            <person name="Zhong S."/>
            <person name="Goodwin S.B."/>
            <person name="Grigoriev I.V."/>
        </authorList>
    </citation>
    <scope>NUCLEOTIDE SEQUENCE [LARGE SCALE GENOMIC DNA]</scope>
    <source>
        <strain evidence="2 3">SO2202</strain>
    </source>
</reference>
<accession>N1QL68</accession>
<evidence type="ECO:0000256" key="1">
    <source>
        <dbReference type="SAM" id="MobiDB-lite"/>
    </source>
</evidence>
<feature type="compositionally biased region" description="Pro residues" evidence="1">
    <location>
        <begin position="48"/>
        <end position="57"/>
    </location>
</feature>
<evidence type="ECO:0000313" key="2">
    <source>
        <dbReference type="EMBL" id="EMF16363.1"/>
    </source>
</evidence>